<dbReference type="SUPFAM" id="SSF56935">
    <property type="entry name" value="Porins"/>
    <property type="match status" value="1"/>
</dbReference>
<dbReference type="PROSITE" id="PS52016">
    <property type="entry name" value="TONB_DEPENDENT_REC_3"/>
    <property type="match status" value="1"/>
</dbReference>
<gene>
    <name evidence="13" type="ORF">ED312_16850</name>
</gene>
<evidence type="ECO:0000256" key="2">
    <source>
        <dbReference type="ARBA" id="ARBA00022448"/>
    </source>
</evidence>
<keyword evidence="5 11" id="KW-0812">Transmembrane</keyword>
<dbReference type="GO" id="GO:0006826">
    <property type="term" value="P:iron ion transport"/>
    <property type="evidence" value="ECO:0007669"/>
    <property type="project" value="UniProtKB-KW"/>
</dbReference>
<dbReference type="OrthoDB" id="9768177at2"/>
<keyword evidence="8" id="KW-0798">TonB box</keyword>
<name>A0A3N0E434_SINP1</name>
<dbReference type="InterPro" id="IPR023996">
    <property type="entry name" value="TonB-dep_OMP_SusC/RagA"/>
</dbReference>
<dbReference type="Gene3D" id="2.60.40.1120">
    <property type="entry name" value="Carboxypeptidase-like, regulatory domain"/>
    <property type="match status" value="1"/>
</dbReference>
<comment type="similarity">
    <text evidence="11">Belongs to the TonB-dependent receptor family.</text>
</comment>
<evidence type="ECO:0000256" key="6">
    <source>
        <dbReference type="ARBA" id="ARBA00023004"/>
    </source>
</evidence>
<keyword evidence="4" id="KW-0410">Iron transport</keyword>
<evidence type="ECO:0000256" key="8">
    <source>
        <dbReference type="ARBA" id="ARBA00023077"/>
    </source>
</evidence>
<comment type="subcellular location">
    <subcellularLocation>
        <location evidence="1 11">Cell outer membrane</location>
        <topology evidence="1 11">Multi-pass membrane protein</topology>
    </subcellularLocation>
</comment>
<dbReference type="Gene3D" id="2.40.170.20">
    <property type="entry name" value="TonB-dependent receptor, beta-barrel domain"/>
    <property type="match status" value="1"/>
</dbReference>
<evidence type="ECO:0000256" key="9">
    <source>
        <dbReference type="ARBA" id="ARBA00023136"/>
    </source>
</evidence>
<dbReference type="RefSeq" id="WP_123217195.1">
    <property type="nucleotide sequence ID" value="NZ_RJTM01000110.1"/>
</dbReference>
<evidence type="ECO:0000259" key="12">
    <source>
        <dbReference type="Pfam" id="PF07715"/>
    </source>
</evidence>
<evidence type="ECO:0000256" key="3">
    <source>
        <dbReference type="ARBA" id="ARBA00022452"/>
    </source>
</evidence>
<reference evidence="13 14" key="1">
    <citation type="submission" date="2018-10" db="EMBL/GenBank/DDBJ databases">
        <title>Sinomicrobium pectinilyticum sp. nov., a pectinase-producing bacterium isolated from alkaline and saline soil, and emended description of the genus Sinomicrobium.</title>
        <authorList>
            <person name="Cheng B."/>
            <person name="Li C."/>
            <person name="Lai Q."/>
            <person name="Du M."/>
            <person name="Shao Z."/>
            <person name="Xu P."/>
            <person name="Yang C."/>
        </authorList>
    </citation>
    <scope>NUCLEOTIDE SEQUENCE [LARGE SCALE GENOMIC DNA]</scope>
    <source>
        <strain evidence="13 14">5DNS001</strain>
    </source>
</reference>
<dbReference type="AlphaFoldDB" id="A0A3N0E434"/>
<keyword evidence="14" id="KW-1185">Reference proteome</keyword>
<dbReference type="Pfam" id="PF07715">
    <property type="entry name" value="Plug"/>
    <property type="match status" value="1"/>
</dbReference>
<keyword evidence="7" id="KW-0406">Ion transport</keyword>
<keyword evidence="10 11" id="KW-0998">Cell outer membrane</keyword>
<protein>
    <submittedName>
        <fullName evidence="13">SusC/RagA family TonB-linked outer membrane protein</fullName>
    </submittedName>
</protein>
<feature type="domain" description="TonB-dependent receptor plug" evidence="12">
    <location>
        <begin position="228"/>
        <end position="329"/>
    </location>
</feature>
<evidence type="ECO:0000313" key="14">
    <source>
        <dbReference type="Proteomes" id="UP000267469"/>
    </source>
</evidence>
<dbReference type="InterPro" id="IPR037066">
    <property type="entry name" value="Plug_dom_sf"/>
</dbReference>
<keyword evidence="9 11" id="KW-0472">Membrane</keyword>
<proteinExistence type="inferred from homology"/>
<dbReference type="NCBIfam" id="TIGR04056">
    <property type="entry name" value="OMP_RagA_SusC"/>
    <property type="match status" value="1"/>
</dbReference>
<dbReference type="NCBIfam" id="TIGR04057">
    <property type="entry name" value="SusC_RagA_signa"/>
    <property type="match status" value="1"/>
</dbReference>
<evidence type="ECO:0000256" key="10">
    <source>
        <dbReference type="ARBA" id="ARBA00023237"/>
    </source>
</evidence>
<dbReference type="Pfam" id="PF13715">
    <property type="entry name" value="CarbopepD_reg_2"/>
    <property type="match status" value="1"/>
</dbReference>
<dbReference type="PANTHER" id="PTHR32552">
    <property type="entry name" value="FERRICHROME IRON RECEPTOR-RELATED"/>
    <property type="match status" value="1"/>
</dbReference>
<keyword evidence="3 11" id="KW-1134">Transmembrane beta strand</keyword>
<dbReference type="EMBL" id="RJTM01000110">
    <property type="protein sequence ID" value="RNL82606.1"/>
    <property type="molecule type" value="Genomic_DNA"/>
</dbReference>
<dbReference type="InterPro" id="IPR036942">
    <property type="entry name" value="Beta-barrel_TonB_sf"/>
</dbReference>
<dbReference type="InterPro" id="IPR023997">
    <property type="entry name" value="TonB-dep_OMP_SusC/RagA_CS"/>
</dbReference>
<dbReference type="Gene3D" id="2.170.130.10">
    <property type="entry name" value="TonB-dependent receptor, plug domain"/>
    <property type="match status" value="1"/>
</dbReference>
<accession>A0A3N0E434</accession>
<evidence type="ECO:0000256" key="4">
    <source>
        <dbReference type="ARBA" id="ARBA00022496"/>
    </source>
</evidence>
<organism evidence="13 14">
    <name type="scientific">Sinomicrobium pectinilyticum</name>
    <dbReference type="NCBI Taxonomy" id="1084421"/>
    <lineage>
        <taxon>Bacteria</taxon>
        <taxon>Pseudomonadati</taxon>
        <taxon>Bacteroidota</taxon>
        <taxon>Flavobacteriia</taxon>
        <taxon>Flavobacteriales</taxon>
        <taxon>Flavobacteriaceae</taxon>
        <taxon>Sinomicrobium</taxon>
    </lineage>
</organism>
<evidence type="ECO:0000256" key="7">
    <source>
        <dbReference type="ARBA" id="ARBA00023065"/>
    </source>
</evidence>
<evidence type="ECO:0000313" key="13">
    <source>
        <dbReference type="EMBL" id="RNL82606.1"/>
    </source>
</evidence>
<dbReference type="GO" id="GO:0009279">
    <property type="term" value="C:cell outer membrane"/>
    <property type="evidence" value="ECO:0007669"/>
    <property type="project" value="UniProtKB-SubCell"/>
</dbReference>
<dbReference type="SUPFAM" id="SSF49464">
    <property type="entry name" value="Carboxypeptidase regulatory domain-like"/>
    <property type="match status" value="1"/>
</dbReference>
<keyword evidence="6" id="KW-0408">Iron</keyword>
<evidence type="ECO:0000256" key="11">
    <source>
        <dbReference type="PROSITE-ProRule" id="PRU01360"/>
    </source>
</evidence>
<dbReference type="InterPro" id="IPR012910">
    <property type="entry name" value="Plug_dom"/>
</dbReference>
<evidence type="ECO:0000256" key="5">
    <source>
        <dbReference type="ARBA" id="ARBA00022692"/>
    </source>
</evidence>
<dbReference type="Proteomes" id="UP000267469">
    <property type="component" value="Unassembled WGS sequence"/>
</dbReference>
<evidence type="ECO:0000256" key="1">
    <source>
        <dbReference type="ARBA" id="ARBA00004571"/>
    </source>
</evidence>
<comment type="caution">
    <text evidence="13">The sequence shown here is derived from an EMBL/GenBank/DDBJ whole genome shotgun (WGS) entry which is preliminary data.</text>
</comment>
<dbReference type="PANTHER" id="PTHR32552:SF81">
    <property type="entry name" value="TONB-DEPENDENT OUTER MEMBRANE RECEPTOR"/>
    <property type="match status" value="1"/>
</dbReference>
<sequence>MKNRTKRSASFHRGWMYVFLLLLRFFGAYAVNDNIDKVQVSLDPGKVYLNLDERNMSLEKLFRFVESHTEFRFFYDKKIVNDSKEVSVSRKRISLEKLLEEISVFADLRFKLVDKVISVNVKPEKSAGTAQAGINVAGQVISAGDGFPLPGVSVYVKGGTQGTMTDADGNYELEVPGTESILVYSYLGFGRVEETVGSRTVINVVMKEDIQQLDNVVVTALGIKREEKKLGYSVQRVSGDAVQEVKGVDVATSLTGKVAGLWIQNSTEFDQAPDIRLRGGSSNPLLVVDGVPYGNMSLREIAPDDIESMDVLKGATASALYGSRGSGGAIIITTKSGGNGITVNSNNMIFAGYLALPRVQHSYSAGIGGAYNSIDYVWGNKLDMGIMEEQWNPETKQMEVMELTSRGKNNFKNFLEPGFIANNNISFARSGEIGSVRTSLTHVYNKGQYPNLRLNRLNMNIVGKLKLGDDFELQGNVGYNRSTAPQTTGAGYGDQGFIYQILMWTGPEYDLKKYRDYWVVPNQQQNWHYKAWYDNPYLIAYEKLNGVERNMTNINLTSTYKAFTNAKITARVGYDFYSDETTRRNPPGIFSTRGWHANGMFSQGQNRGYSLNTDLLFNYSKKKITGDFDIDLTAGASMYKWEDQSLRSVTRNGLVVPGIYSLNNSVERPDVYTSRTRKQVNSLFGLASFAWNDAVFIDVTGRNDWSSSLPSSTRSFFYPSVAGSVLINELAELPEWTDLWKVRGSWTVSKKDLGVYATNVNYDLGIGAWDTYNTASYTNTIRNDEDVLPEVSRTWEIGTAAYLFGNRLSLDVAYYNIYNYDRQIYATIPASSGFTSILVNTDETRVRRGVEVTLNAGIIKKEDFSWDVAVNWAKTHQYYKDLDPVYSPDNLWTRPGGRVDNYTGREWLYDPQGNVIHNSGGLPVRSDYTSLFGHSDPDFIWGFTNSFTWKDFDFHLSFDGRVGGLLNNYSSYKMWDTGAHPDSDNKWRYDEVVNGNISYVGNGVQVASGSVTYDQYGRIIEDTRTYQPNETKVSYETYARRYGDGTFGVTDATFVKLREIAIGYTLPKSVSERWGLSRARISLTAQNVFLWAKDFRFADPDFNSDSDLTSPSQRFVGININLHIGHPDNSKQ</sequence>
<keyword evidence="2 11" id="KW-0813">Transport</keyword>
<dbReference type="InterPro" id="IPR039426">
    <property type="entry name" value="TonB-dep_rcpt-like"/>
</dbReference>
<dbReference type="InterPro" id="IPR008969">
    <property type="entry name" value="CarboxyPept-like_regulatory"/>
</dbReference>